<evidence type="ECO:0000313" key="2">
    <source>
        <dbReference type="EMBL" id="MEQ2279887.1"/>
    </source>
</evidence>
<keyword evidence="1" id="KW-0472">Membrane</keyword>
<organism evidence="2 3">
    <name type="scientific">Ameca splendens</name>
    <dbReference type="NCBI Taxonomy" id="208324"/>
    <lineage>
        <taxon>Eukaryota</taxon>
        <taxon>Metazoa</taxon>
        <taxon>Chordata</taxon>
        <taxon>Craniata</taxon>
        <taxon>Vertebrata</taxon>
        <taxon>Euteleostomi</taxon>
        <taxon>Actinopterygii</taxon>
        <taxon>Neopterygii</taxon>
        <taxon>Teleostei</taxon>
        <taxon>Neoteleostei</taxon>
        <taxon>Acanthomorphata</taxon>
        <taxon>Ovalentaria</taxon>
        <taxon>Atherinomorphae</taxon>
        <taxon>Cyprinodontiformes</taxon>
        <taxon>Goodeidae</taxon>
        <taxon>Ameca</taxon>
    </lineage>
</organism>
<accession>A0ABV0XEK4</accession>
<keyword evidence="1" id="KW-1133">Transmembrane helix</keyword>
<feature type="transmembrane region" description="Helical" evidence="1">
    <location>
        <begin position="70"/>
        <end position="88"/>
    </location>
</feature>
<keyword evidence="3" id="KW-1185">Reference proteome</keyword>
<proteinExistence type="predicted"/>
<sequence>MTRSLILSRKPINKTVSLPVCSYSDFPLLYLLTEDPTRKGHSRASIKTRVTMGLMVASLINALLGHLVSLGGLSCVCVYFTMICWLRLRETKIRPDCEKPQLSHPLTRKECTL</sequence>
<reference evidence="2 3" key="1">
    <citation type="submission" date="2021-06" db="EMBL/GenBank/DDBJ databases">
        <authorList>
            <person name="Palmer J.M."/>
        </authorList>
    </citation>
    <scope>NUCLEOTIDE SEQUENCE [LARGE SCALE GENOMIC DNA]</scope>
    <source>
        <strain evidence="2 3">AS_MEX2019</strain>
        <tissue evidence="2">Muscle</tissue>
    </source>
</reference>
<comment type="caution">
    <text evidence="2">The sequence shown here is derived from an EMBL/GenBank/DDBJ whole genome shotgun (WGS) entry which is preliminary data.</text>
</comment>
<evidence type="ECO:0000313" key="3">
    <source>
        <dbReference type="Proteomes" id="UP001469553"/>
    </source>
</evidence>
<gene>
    <name evidence="2" type="ORF">AMECASPLE_013871</name>
</gene>
<evidence type="ECO:0000256" key="1">
    <source>
        <dbReference type="SAM" id="Phobius"/>
    </source>
</evidence>
<dbReference type="EMBL" id="JAHRIP010000922">
    <property type="protein sequence ID" value="MEQ2279887.1"/>
    <property type="molecule type" value="Genomic_DNA"/>
</dbReference>
<keyword evidence="1" id="KW-0812">Transmembrane</keyword>
<dbReference type="Proteomes" id="UP001469553">
    <property type="component" value="Unassembled WGS sequence"/>
</dbReference>
<protein>
    <submittedName>
        <fullName evidence="2">Uncharacterized protein</fullName>
    </submittedName>
</protein>
<name>A0ABV0XEK4_9TELE</name>